<feature type="domain" description="KOW" evidence="6">
    <location>
        <begin position="385"/>
        <end position="412"/>
    </location>
</feature>
<dbReference type="Pfam" id="PF23037">
    <property type="entry name" value="KOWx_SPT5"/>
    <property type="match status" value="1"/>
</dbReference>
<dbReference type="InterPro" id="IPR041978">
    <property type="entry name" value="KOW_Spt5_5"/>
</dbReference>
<feature type="domain" description="KOW" evidence="6">
    <location>
        <begin position="652"/>
        <end position="679"/>
    </location>
</feature>
<dbReference type="InterPro" id="IPR008991">
    <property type="entry name" value="Translation_prot_SH3-like_sf"/>
</dbReference>
<dbReference type="Pfam" id="PF03439">
    <property type="entry name" value="Spt5-NGN"/>
    <property type="match status" value="1"/>
</dbReference>
<feature type="region of interest" description="Disordered" evidence="5">
    <location>
        <begin position="1"/>
        <end position="86"/>
    </location>
</feature>
<reference evidence="7" key="1">
    <citation type="submission" date="2021-01" db="EMBL/GenBank/DDBJ databases">
        <authorList>
            <person name="Corre E."/>
            <person name="Pelletier E."/>
            <person name="Niang G."/>
            <person name="Scheremetjew M."/>
            <person name="Finn R."/>
            <person name="Kale V."/>
            <person name="Holt S."/>
            <person name="Cochrane G."/>
            <person name="Meng A."/>
            <person name="Brown T."/>
            <person name="Cohen L."/>
        </authorList>
    </citation>
    <scope>NUCLEOTIDE SEQUENCE</scope>
    <source>
        <strain evidence="7">CCMP 769</strain>
    </source>
</reference>
<dbReference type="CDD" id="cd06083">
    <property type="entry name" value="KOW_Spt5_3"/>
    <property type="match status" value="1"/>
</dbReference>
<dbReference type="InterPro" id="IPR041976">
    <property type="entry name" value="KOW_Spt5_3"/>
</dbReference>
<feature type="compositionally biased region" description="Acidic residues" evidence="5">
    <location>
        <begin position="33"/>
        <end position="68"/>
    </location>
</feature>
<evidence type="ECO:0000256" key="1">
    <source>
        <dbReference type="ARBA" id="ARBA00004123"/>
    </source>
</evidence>
<organism evidence="7">
    <name type="scientific">Rhodosorus marinus</name>
    <dbReference type="NCBI Taxonomy" id="101924"/>
    <lineage>
        <taxon>Eukaryota</taxon>
        <taxon>Rhodophyta</taxon>
        <taxon>Stylonematophyceae</taxon>
        <taxon>Stylonematales</taxon>
        <taxon>Stylonemataceae</taxon>
        <taxon>Rhodosorus</taxon>
    </lineage>
</organism>
<evidence type="ECO:0000256" key="5">
    <source>
        <dbReference type="SAM" id="MobiDB-lite"/>
    </source>
</evidence>
<dbReference type="PANTHER" id="PTHR11125">
    <property type="entry name" value="SUPPRESSOR OF TY 5"/>
    <property type="match status" value="1"/>
</dbReference>
<dbReference type="InterPro" id="IPR036735">
    <property type="entry name" value="NGN_dom_sf"/>
</dbReference>
<dbReference type="GO" id="GO:0003729">
    <property type="term" value="F:mRNA binding"/>
    <property type="evidence" value="ECO:0007669"/>
    <property type="project" value="TreeGrafter"/>
</dbReference>
<evidence type="ECO:0000313" key="7">
    <source>
        <dbReference type="EMBL" id="CAE0052324.1"/>
    </source>
</evidence>
<dbReference type="GO" id="GO:0032784">
    <property type="term" value="P:regulation of DNA-templated transcription elongation"/>
    <property type="evidence" value="ECO:0007669"/>
    <property type="project" value="InterPro"/>
</dbReference>
<dbReference type="InterPro" id="IPR041977">
    <property type="entry name" value="KOW_Spt5_4"/>
</dbReference>
<feature type="domain" description="KOW" evidence="6">
    <location>
        <begin position="225"/>
        <end position="252"/>
    </location>
</feature>
<sequence length="692" mass="77023">MGRGGAKRRDDEEEEEEDEDENPHRKRMRMFVDDEAEEDDEEEDDDEDDGDLHDLIDDEEVEAEAAQDEVDKSARQQRMRQGDLLQRDAEDIQEYVERRYGGQREVRELGSDDELQTTGIEQESLQPTAQDAKLFYVKCRIGREREAVIRLLQKHSNFLKKGQNIGITAAVAPAHIKGAIYVEAYKAESVKNAIRGLNVMIEKDMQLVPLNEMTEAMHVATTKEKTKVGDWVRVNRGLYTGDLGQVYEVHEGRGDGSVTLRLIPRINYASSKPMNDENLKIRPPQKLFEREEAERLSETYVEEKSDTYTGERSEVWKGQTFAYGMLYKRISVRQLDTDIQEPQIEELELFQIAEQRMRTEIEELEAEAPAVPLNLSSIARQRKISFFPGDSVLFIRGDLKGLRGTVKSVEGEYVVVTAKELPEPVTCEKGDLTKSFKIGDSLKVNSGRYAGDSGTVVKVEGEIVVLFNDVSKEELKVLASNLTSDADLSVAPAGNNLYQLFDLVSLNTDVRSKGVVVKVSPDSVTLLDTDGNTVVKSVQEVRGRLNDRGNRPGDKSRHPISVGDSVKVIEGPHTNRHGVVKHTADNFIFFQAPDETRNCGLLVAPARSCVVQGQKRGPSFGGFGGGGVPQFKAPQKAFGGGFGGGGRVRGRDPIVRKEVKIKSGSYKGYAGRAVDASNDKIRVELEGALQNF</sequence>
<dbReference type="Gene3D" id="2.30.30.30">
    <property type="match status" value="3"/>
</dbReference>
<dbReference type="PANTHER" id="PTHR11125:SF7">
    <property type="entry name" value="TRANSCRIPTION ELONGATION FACTOR SPT5"/>
    <property type="match status" value="1"/>
</dbReference>
<protein>
    <recommendedName>
        <fullName evidence="6">KOW domain-containing protein</fullName>
    </recommendedName>
</protein>
<accession>A0A7S2ZUW9</accession>
<dbReference type="CDD" id="cd06084">
    <property type="entry name" value="KOW_Spt5_4"/>
    <property type="match status" value="1"/>
</dbReference>
<feature type="compositionally biased region" description="Acidic residues" evidence="5">
    <location>
        <begin position="11"/>
        <end position="21"/>
    </location>
</feature>
<dbReference type="GO" id="GO:0006357">
    <property type="term" value="P:regulation of transcription by RNA polymerase II"/>
    <property type="evidence" value="ECO:0007669"/>
    <property type="project" value="InterPro"/>
</dbReference>
<dbReference type="SUPFAM" id="SSF50104">
    <property type="entry name" value="Translation proteins SH3-like domain"/>
    <property type="match status" value="1"/>
</dbReference>
<dbReference type="CDD" id="cd09888">
    <property type="entry name" value="NGN_Euk"/>
    <property type="match status" value="1"/>
</dbReference>
<dbReference type="Pfam" id="PF23290">
    <property type="entry name" value="KOW5_SPT5"/>
    <property type="match status" value="1"/>
</dbReference>
<dbReference type="Gene3D" id="3.30.70.940">
    <property type="entry name" value="NusG, N-terminal domain"/>
    <property type="match status" value="1"/>
</dbReference>
<comment type="similarity">
    <text evidence="2">Belongs to the SPT5 family.</text>
</comment>
<dbReference type="GO" id="GO:0006368">
    <property type="term" value="P:transcription elongation by RNA polymerase II"/>
    <property type="evidence" value="ECO:0007669"/>
    <property type="project" value="TreeGrafter"/>
</dbReference>
<proteinExistence type="inferred from homology"/>
<evidence type="ECO:0000256" key="3">
    <source>
        <dbReference type="ARBA" id="ARBA00023163"/>
    </source>
</evidence>
<dbReference type="EMBL" id="HBHW01026139">
    <property type="protein sequence ID" value="CAE0052324.1"/>
    <property type="molecule type" value="Transcribed_RNA"/>
</dbReference>
<dbReference type="AlphaFoldDB" id="A0A7S2ZUW9"/>
<dbReference type="InterPro" id="IPR039659">
    <property type="entry name" value="SPT5"/>
</dbReference>
<dbReference type="InterPro" id="IPR022581">
    <property type="entry name" value="Spt5_N"/>
</dbReference>
<feature type="domain" description="KOW" evidence="6">
    <location>
        <begin position="559"/>
        <end position="586"/>
    </location>
</feature>
<evidence type="ECO:0000256" key="2">
    <source>
        <dbReference type="ARBA" id="ARBA00006956"/>
    </source>
</evidence>
<dbReference type="InterPro" id="IPR041973">
    <property type="entry name" value="KOW_Spt5_1"/>
</dbReference>
<evidence type="ECO:0000259" key="6">
    <source>
        <dbReference type="SMART" id="SM00739"/>
    </source>
</evidence>
<gene>
    <name evidence="7" type="ORF">RMAR00112_LOCUS20350</name>
</gene>
<dbReference type="CDD" id="cd06081">
    <property type="entry name" value="KOW_Spt5_1"/>
    <property type="match status" value="1"/>
</dbReference>
<dbReference type="GO" id="GO:0032044">
    <property type="term" value="C:DSIF complex"/>
    <property type="evidence" value="ECO:0007669"/>
    <property type="project" value="TreeGrafter"/>
</dbReference>
<dbReference type="InterPro" id="IPR057936">
    <property type="entry name" value="KOWx_Spt5"/>
</dbReference>
<dbReference type="InterPro" id="IPR005824">
    <property type="entry name" value="KOW"/>
</dbReference>
<dbReference type="InterPro" id="IPR005100">
    <property type="entry name" value="NGN-domain"/>
</dbReference>
<dbReference type="Pfam" id="PF23291">
    <property type="entry name" value="KOW4_SPT5"/>
    <property type="match status" value="1"/>
</dbReference>
<dbReference type="InterPro" id="IPR041975">
    <property type="entry name" value="KOW_Spt5_2"/>
</dbReference>
<keyword evidence="4" id="KW-0539">Nucleus</keyword>
<dbReference type="SMART" id="SM00739">
    <property type="entry name" value="KOW"/>
    <property type="match status" value="5"/>
</dbReference>
<dbReference type="Pfam" id="PF23042">
    <property type="entry name" value="KOW1_SPT5"/>
    <property type="match status" value="1"/>
</dbReference>
<name>A0A7S2ZUW9_9RHOD</name>
<evidence type="ECO:0000256" key="4">
    <source>
        <dbReference type="ARBA" id="ARBA00023242"/>
    </source>
</evidence>
<dbReference type="InterPro" id="IPR014722">
    <property type="entry name" value="Rib_uL2_dom2"/>
</dbReference>
<feature type="domain" description="KOW" evidence="6">
    <location>
        <begin position="435"/>
        <end position="462"/>
    </location>
</feature>
<dbReference type="Pfam" id="PF11942">
    <property type="entry name" value="Spt5_N"/>
    <property type="match status" value="1"/>
</dbReference>
<keyword evidence="3" id="KW-0804">Transcription</keyword>
<dbReference type="Pfam" id="PF23284">
    <property type="entry name" value="KOW2_Spt5"/>
    <property type="match status" value="1"/>
</dbReference>
<comment type="subcellular location">
    <subcellularLocation>
        <location evidence="1">Nucleus</location>
    </subcellularLocation>
</comment>
<dbReference type="InterPro" id="IPR039385">
    <property type="entry name" value="NGN_Euk"/>
</dbReference>